<name>A0A7D5VV99_PSEPU</name>
<dbReference type="Gene3D" id="2.30.110.10">
    <property type="entry name" value="Electron Transport, Fmn-binding Protein, Chain A"/>
    <property type="match status" value="1"/>
</dbReference>
<dbReference type="PANTHER" id="PTHR30466">
    <property type="entry name" value="FLAVIN REDUCTASE"/>
    <property type="match status" value="1"/>
</dbReference>
<evidence type="ECO:0000313" key="4">
    <source>
        <dbReference type="EMBL" id="QLJ12592.1"/>
    </source>
</evidence>
<evidence type="ECO:0000256" key="2">
    <source>
        <dbReference type="ARBA" id="ARBA00023002"/>
    </source>
</evidence>
<accession>A0A7D5VV99</accession>
<dbReference type="InterPro" id="IPR050268">
    <property type="entry name" value="NADH-dep_flavin_reductase"/>
</dbReference>
<sequence length="167" mass="17807">MCLVDDFRKAMGQFAGAVNAITTQENGQPVGLIATAVCSLSAEPPSVLVCVNRSASAHDVILRNGAFAVNLLHPSQCEVVEAFTRLKGTDRFASHDWSFDTGVPMLEGAVAAIHCELKEALDGFSHSIMIGVIKEIRLRDADSEGCLLWKGKGLHCAVPMAELARTA</sequence>
<dbReference type="GO" id="GO:0042602">
    <property type="term" value="F:riboflavin reductase (NADPH) activity"/>
    <property type="evidence" value="ECO:0007669"/>
    <property type="project" value="TreeGrafter"/>
</dbReference>
<keyword evidence="2" id="KW-0560">Oxidoreductase</keyword>
<dbReference type="PANTHER" id="PTHR30466:SF11">
    <property type="entry name" value="FLAVIN-DEPENDENT MONOOXYGENASE, REDUCTASE SUBUNIT HSAB"/>
    <property type="match status" value="1"/>
</dbReference>
<evidence type="ECO:0000256" key="1">
    <source>
        <dbReference type="ARBA" id="ARBA00008898"/>
    </source>
</evidence>
<feature type="domain" description="Flavin reductase like" evidence="3">
    <location>
        <begin position="11"/>
        <end position="156"/>
    </location>
</feature>
<proteinExistence type="inferred from homology"/>
<evidence type="ECO:0000259" key="3">
    <source>
        <dbReference type="SMART" id="SM00903"/>
    </source>
</evidence>
<dbReference type="InterPro" id="IPR012349">
    <property type="entry name" value="Split_barrel_FMN-bd"/>
</dbReference>
<dbReference type="AlphaFoldDB" id="A0A7D5VV99"/>
<comment type="similarity">
    <text evidence="1">Belongs to the non-flavoprotein flavin reductase family.</text>
</comment>
<dbReference type="GO" id="GO:0010181">
    <property type="term" value="F:FMN binding"/>
    <property type="evidence" value="ECO:0007669"/>
    <property type="project" value="InterPro"/>
</dbReference>
<evidence type="ECO:0000313" key="5">
    <source>
        <dbReference type="Proteomes" id="UP000510934"/>
    </source>
</evidence>
<dbReference type="Proteomes" id="UP000510934">
    <property type="component" value="Chromosome"/>
</dbReference>
<gene>
    <name evidence="4" type="ORF">H0H12_19325</name>
</gene>
<organism evidence="4 5">
    <name type="scientific">Pseudomonas putida</name>
    <name type="common">Arthrobacter siderocapsulatus</name>
    <dbReference type="NCBI Taxonomy" id="303"/>
    <lineage>
        <taxon>Bacteria</taxon>
        <taxon>Pseudomonadati</taxon>
        <taxon>Pseudomonadota</taxon>
        <taxon>Gammaproteobacteria</taxon>
        <taxon>Pseudomonadales</taxon>
        <taxon>Pseudomonadaceae</taxon>
        <taxon>Pseudomonas</taxon>
    </lineage>
</organism>
<dbReference type="RefSeq" id="WP_180688454.1">
    <property type="nucleotide sequence ID" value="NZ_CP059052.1"/>
</dbReference>
<dbReference type="EMBL" id="CP059052">
    <property type="protein sequence ID" value="QLJ12592.1"/>
    <property type="molecule type" value="Genomic_DNA"/>
</dbReference>
<dbReference type="Pfam" id="PF01613">
    <property type="entry name" value="Flavin_Reduct"/>
    <property type="match status" value="1"/>
</dbReference>
<dbReference type="SUPFAM" id="SSF50475">
    <property type="entry name" value="FMN-binding split barrel"/>
    <property type="match status" value="1"/>
</dbReference>
<dbReference type="InterPro" id="IPR002563">
    <property type="entry name" value="Flavin_Rdtase-like_dom"/>
</dbReference>
<protein>
    <submittedName>
        <fullName evidence="4">Flavin reductase family protein</fullName>
    </submittedName>
</protein>
<dbReference type="SMART" id="SM00903">
    <property type="entry name" value="Flavin_Reduct"/>
    <property type="match status" value="1"/>
</dbReference>
<reference evidence="4 5" key="1">
    <citation type="journal article" date="2009" name="Mikrobiologiia">
        <title>[Phenanthren biodegradation and interaction of Pseudomonas putida BS3701 and Burkholderia sp.BS3702 in plant rhizosphere].</title>
        <authorList>
            <person name="Ovchinnikova A.A."/>
            <person name="Vetrova A.A."/>
            <person name="Filonov A.E."/>
            <person name="Boronin A.M."/>
        </authorList>
    </citation>
    <scope>NUCLEOTIDE SEQUENCE [LARGE SCALE GENOMIC DNA]</scope>
    <source>
        <strain evidence="4 5">BS3701</strain>
    </source>
</reference>